<dbReference type="InterPro" id="IPR043998">
    <property type="entry name" value="Put_Metallopep"/>
</dbReference>
<protein>
    <recommendedName>
        <fullName evidence="1">Putative phage metallopeptidase domain-containing protein</fullName>
    </recommendedName>
</protein>
<name>A0ABM9FWQ9_9BACL</name>
<accession>A0ABM9FWQ9</accession>
<dbReference type="EMBL" id="CALYLO010000001">
    <property type="protein sequence ID" value="CAH8243614.1"/>
    <property type="molecule type" value="Genomic_DNA"/>
</dbReference>
<gene>
    <name evidence="2" type="ORF">WJ0W_000853</name>
</gene>
<dbReference type="Proteomes" id="UP001154322">
    <property type="component" value="Unassembled WGS sequence"/>
</dbReference>
<evidence type="ECO:0000259" key="1">
    <source>
        <dbReference type="Pfam" id="PF18894"/>
    </source>
</evidence>
<comment type="caution">
    <text evidence="2">The sequence shown here is derived from an EMBL/GenBank/DDBJ whole genome shotgun (WGS) entry which is preliminary data.</text>
</comment>
<dbReference type="RefSeq" id="WP_261948745.1">
    <property type="nucleotide sequence ID" value="NZ_CALYLO010000001.1"/>
</dbReference>
<keyword evidence="3" id="KW-1185">Reference proteome</keyword>
<sequence>MAASFQDSPDVEQLVKKLIEKNKEFKHLQGAKIIGRFRFGTWNSKGKITLGQAKVLTPFERYEIDAELAVIVNGEVWEHLDNKQREALVYHELCHFEEMTDANGSPKMDDNKRPMFKIAGHDLEEFSSVVRKYGLWMPDTRKLVQAAKGRRAAGNRLRKANASCSG</sequence>
<reference evidence="2" key="1">
    <citation type="submission" date="2022-06" db="EMBL/GenBank/DDBJ databases">
        <authorList>
            <person name="Dietemann V."/>
            <person name="Ory F."/>
            <person name="Dainat B."/>
            <person name="Oberhansli S."/>
        </authorList>
    </citation>
    <scope>NUCLEOTIDE SEQUENCE</scope>
    <source>
        <strain evidence="2">Ena-SAMPLE-TAB-26-04-2022-14:26:32:270-5432</strain>
    </source>
</reference>
<evidence type="ECO:0000313" key="2">
    <source>
        <dbReference type="EMBL" id="CAH8243614.1"/>
    </source>
</evidence>
<feature type="domain" description="Putative phage metallopeptidase" evidence="1">
    <location>
        <begin position="5"/>
        <end position="148"/>
    </location>
</feature>
<dbReference type="Pfam" id="PF18894">
    <property type="entry name" value="PhageMetallopep"/>
    <property type="match status" value="1"/>
</dbReference>
<organism evidence="2 3">
    <name type="scientific">Paenibacillus melissococcoides</name>
    <dbReference type="NCBI Taxonomy" id="2912268"/>
    <lineage>
        <taxon>Bacteria</taxon>
        <taxon>Bacillati</taxon>
        <taxon>Bacillota</taxon>
        <taxon>Bacilli</taxon>
        <taxon>Bacillales</taxon>
        <taxon>Paenibacillaceae</taxon>
        <taxon>Paenibacillus</taxon>
    </lineage>
</organism>
<proteinExistence type="predicted"/>
<evidence type="ECO:0000313" key="3">
    <source>
        <dbReference type="Proteomes" id="UP001154322"/>
    </source>
</evidence>